<feature type="transmembrane region" description="Helical" evidence="1">
    <location>
        <begin position="28"/>
        <end position="50"/>
    </location>
</feature>
<reference evidence="2 3" key="1">
    <citation type="journal article" date="2011" name="J. Bacteriol.">
        <title>Complete Genome Sequence of Alicyclobacillus acidocaldarius Strain Tc-4-1.</title>
        <authorList>
            <person name="Chen Y."/>
            <person name="He Y."/>
            <person name="Zhang B."/>
            <person name="Yang J."/>
            <person name="Li W."/>
            <person name="Dong Z."/>
            <person name="Hu S."/>
        </authorList>
    </citation>
    <scope>NUCLEOTIDE SEQUENCE [LARGE SCALE GENOMIC DNA]</scope>
    <source>
        <strain evidence="2 3">Tc-4-1</strain>
    </source>
</reference>
<dbReference type="EMBL" id="CP002902">
    <property type="protein sequence ID" value="AEJ43110.1"/>
    <property type="molecule type" value="Genomic_DNA"/>
</dbReference>
<keyword evidence="1" id="KW-0472">Membrane</keyword>
<keyword evidence="1" id="KW-1133">Transmembrane helix</keyword>
<feature type="transmembrane region" description="Helical" evidence="1">
    <location>
        <begin position="467"/>
        <end position="495"/>
    </location>
</feature>
<keyword evidence="1" id="KW-0812">Transmembrane</keyword>
<dbReference type="STRING" id="1048834.TC41_1165"/>
<evidence type="ECO:0000313" key="3">
    <source>
        <dbReference type="Proteomes" id="UP000000292"/>
    </source>
</evidence>
<protein>
    <submittedName>
        <fullName evidence="2">Uncharacterized protein</fullName>
    </submittedName>
</protein>
<feature type="transmembrane region" description="Helical" evidence="1">
    <location>
        <begin position="56"/>
        <end position="72"/>
    </location>
</feature>
<evidence type="ECO:0000313" key="2">
    <source>
        <dbReference type="EMBL" id="AEJ43110.1"/>
    </source>
</evidence>
<feature type="transmembrane region" description="Helical" evidence="1">
    <location>
        <begin position="370"/>
        <end position="396"/>
    </location>
</feature>
<dbReference type="Proteomes" id="UP000000292">
    <property type="component" value="Chromosome"/>
</dbReference>
<dbReference type="AlphaFoldDB" id="F8IGU5"/>
<dbReference type="KEGG" id="aad:TC41_1165"/>
<dbReference type="OrthoDB" id="2373515at2"/>
<dbReference type="HOGENOM" id="CLU_538238_0_0_9"/>
<feature type="transmembrane region" description="Helical" evidence="1">
    <location>
        <begin position="198"/>
        <end position="218"/>
    </location>
</feature>
<feature type="transmembrane region" description="Helical" evidence="1">
    <location>
        <begin position="93"/>
        <end position="123"/>
    </location>
</feature>
<feature type="transmembrane region" description="Helical" evidence="1">
    <location>
        <begin position="301"/>
        <end position="320"/>
    </location>
</feature>
<feature type="transmembrane region" description="Helical" evidence="1">
    <location>
        <begin position="416"/>
        <end position="436"/>
    </location>
</feature>
<feature type="transmembrane region" description="Helical" evidence="1">
    <location>
        <begin position="340"/>
        <end position="358"/>
    </location>
</feature>
<feature type="transmembrane region" description="Helical" evidence="1">
    <location>
        <begin position="135"/>
        <end position="162"/>
    </location>
</feature>
<reference evidence="3" key="2">
    <citation type="submission" date="2011-06" db="EMBL/GenBank/DDBJ databases">
        <title>The complete genome sequence of Alicyclobacillus acidocaldarius sp. Tc-4-1.</title>
        <authorList>
            <person name="Chen Y."/>
            <person name="He Y."/>
            <person name="Dong Z."/>
            <person name="Hu S."/>
        </authorList>
    </citation>
    <scope>NUCLEOTIDE SEQUENCE [LARGE SCALE GENOMIC DNA]</scope>
    <source>
        <strain evidence="3">Tc-4-1</strain>
    </source>
</reference>
<dbReference type="RefSeq" id="WP_014463998.1">
    <property type="nucleotide sequence ID" value="NC_017167.1"/>
</dbReference>
<gene>
    <name evidence="2" type="ordered locus">TC41_1165</name>
</gene>
<organism evidence="2 3">
    <name type="scientific">Alicyclobacillus acidocaldarius (strain Tc-4-1)</name>
    <name type="common">Bacillus acidocaldarius</name>
    <dbReference type="NCBI Taxonomy" id="1048834"/>
    <lineage>
        <taxon>Bacteria</taxon>
        <taxon>Bacillati</taxon>
        <taxon>Bacillota</taxon>
        <taxon>Bacilli</taxon>
        <taxon>Bacillales</taxon>
        <taxon>Alicyclobacillaceae</taxon>
        <taxon>Alicyclobacillus</taxon>
    </lineage>
</organism>
<sequence length="506" mass="54184">MTRHPWLALWPFEWSRSKWVHFPLKTRVAAFAIALVVCTAVSFVICGVQSVPRDRAGLIALCVWGAMGLFVPSRDTTTTGLHVMAHLPYPRPLILCVRIGVAYAQLILWLAAGVVAFVGGAAALGWMHGPMFHQALVLVLALAFADIGFACIASASAAVAGLRLRGFVSKLDTLLLVLVIVMLDDLAAPGPLLSDHVLWYLVAALDTAFGIFCAAVGARNFARGGWLLAGDDPRDVEMQSTQTPRTRVQAPSMAKTEAVRGGTSAVWPLDEWVRTAWTIFRMTYRRGLWGQRAQRRRAQRAAALFVPGLVLVAVVIVGGLSHNPHAFLLTLDAGLIAGAWFWSWICGFAASATVEYLGDWLRGWPVRKEGVIAGIGLAESVSTWLWLGVGVLAGTGVWLHDAALGRAAAADLDRLWLAWGLAMVLGTWYAMWTAAWSLSVGRVGLTAGALPQFAVVGAWAAEGGRVVAWLAAANALKLLGIAFAVAAVAVATVMAQLRYAARRLSL</sequence>
<feature type="transmembrane region" description="Helical" evidence="1">
    <location>
        <begin position="443"/>
        <end position="461"/>
    </location>
</feature>
<dbReference type="PATRIC" id="fig|1048834.4.peg.1105"/>
<name>F8IGU5_ALIAT</name>
<proteinExistence type="predicted"/>
<evidence type="ECO:0000256" key="1">
    <source>
        <dbReference type="SAM" id="Phobius"/>
    </source>
</evidence>
<accession>F8IGU5</accession>